<evidence type="ECO:0000256" key="5">
    <source>
        <dbReference type="SAM" id="MobiDB-lite"/>
    </source>
</evidence>
<name>A0A1L0B4C6_9ASCO</name>
<evidence type="ECO:0000256" key="2">
    <source>
        <dbReference type="ARBA" id="ARBA00022741"/>
    </source>
</evidence>
<gene>
    <name evidence="7" type="ORF">HGUI_02083</name>
</gene>
<keyword evidence="3 4" id="KW-0067">ATP-binding</keyword>
<dbReference type="GO" id="GO:0004674">
    <property type="term" value="F:protein serine/threonine kinase activity"/>
    <property type="evidence" value="ECO:0007669"/>
    <property type="project" value="UniProtKB-EC"/>
</dbReference>
<feature type="compositionally biased region" description="Basic and acidic residues" evidence="5">
    <location>
        <begin position="394"/>
        <end position="408"/>
    </location>
</feature>
<evidence type="ECO:0000256" key="4">
    <source>
        <dbReference type="PROSITE-ProRule" id="PRU10141"/>
    </source>
</evidence>
<organism evidence="7 8">
    <name type="scientific">Hanseniaspora guilliermondii</name>
    <dbReference type="NCBI Taxonomy" id="56406"/>
    <lineage>
        <taxon>Eukaryota</taxon>
        <taxon>Fungi</taxon>
        <taxon>Dikarya</taxon>
        <taxon>Ascomycota</taxon>
        <taxon>Saccharomycotina</taxon>
        <taxon>Saccharomycetes</taxon>
        <taxon>Saccharomycodales</taxon>
        <taxon>Saccharomycodaceae</taxon>
        <taxon>Hanseniaspora</taxon>
    </lineage>
</organism>
<feature type="binding site" evidence="4">
    <location>
        <position position="55"/>
    </location>
    <ligand>
        <name>ATP</name>
        <dbReference type="ChEBI" id="CHEBI:30616"/>
    </ligand>
</feature>
<dbReference type="PROSITE" id="PS00107">
    <property type="entry name" value="PROTEIN_KINASE_ATP"/>
    <property type="match status" value="1"/>
</dbReference>
<dbReference type="Gene3D" id="1.10.510.10">
    <property type="entry name" value="Transferase(Phosphotransferase) domain 1"/>
    <property type="match status" value="2"/>
</dbReference>
<dbReference type="VEuPathDB" id="FungiDB:HGUI_02083"/>
<dbReference type="Pfam" id="PF00069">
    <property type="entry name" value="Pkinase"/>
    <property type="match status" value="1"/>
</dbReference>
<dbReference type="SMART" id="SM00220">
    <property type="entry name" value="S_TKc"/>
    <property type="match status" value="1"/>
</dbReference>
<dbReference type="OrthoDB" id="5800476at2759"/>
<evidence type="ECO:0000256" key="3">
    <source>
        <dbReference type="ARBA" id="ARBA00022840"/>
    </source>
</evidence>
<dbReference type="GO" id="GO:0005634">
    <property type="term" value="C:nucleus"/>
    <property type="evidence" value="ECO:0007669"/>
    <property type="project" value="EnsemblFungi"/>
</dbReference>
<feature type="domain" description="Protein kinase" evidence="6">
    <location>
        <begin position="21"/>
        <end position="333"/>
    </location>
</feature>
<dbReference type="EC" id="2.7.11.1" evidence="1"/>
<protein>
    <recommendedName>
        <fullName evidence="1">non-specific serine/threonine protein kinase</fullName>
        <ecNumber evidence="1">2.7.11.1</ecNumber>
    </recommendedName>
</protein>
<evidence type="ECO:0000313" key="8">
    <source>
        <dbReference type="Proteomes" id="UP000183365"/>
    </source>
</evidence>
<dbReference type="SUPFAM" id="SSF56112">
    <property type="entry name" value="Protein kinase-like (PK-like)"/>
    <property type="match status" value="1"/>
</dbReference>
<keyword evidence="8" id="KW-1185">Reference proteome</keyword>
<keyword evidence="7" id="KW-0808">Transferase</keyword>
<dbReference type="InterPro" id="IPR008271">
    <property type="entry name" value="Ser/Thr_kinase_AS"/>
</dbReference>
<dbReference type="GO" id="GO:0005886">
    <property type="term" value="C:plasma membrane"/>
    <property type="evidence" value="ECO:0007669"/>
    <property type="project" value="EnsemblFungi"/>
</dbReference>
<feature type="compositionally biased region" description="Polar residues" evidence="5">
    <location>
        <begin position="409"/>
        <end position="429"/>
    </location>
</feature>
<feature type="compositionally biased region" description="Low complexity" evidence="5">
    <location>
        <begin position="373"/>
        <end position="382"/>
    </location>
</feature>
<sequence>MSETSSLKRKKQQQHIVGVHYSLGNKIGEGSFGIIFEGMNLLYNNSNMTKYVAIKFEPKKSDTPQLKDEYRSYKILKNQPHVPKVYYYGQEGSNNILIIDLLGPSLEDLFEWCGRQFSIKTCTLLAIQMIDTLKTIHANNLIYRDIKPDNFLIAEYQLTSYIPNSSSSSVKSYNSSSHSSAGKIVCNNSNNPNKDPNYVYIVDFGMAKQYRDPISKQHIPYREKKSLSGTARYMSINTHLGKEQSRRDDLESLAHVFFYFLRGQLPWQGLKAANNKLKYEKIGKTKQASTADFLCMNGKIPWQFGEILNYARSLKFEEEPDYDHLIRMLYSVFDEMNIENDGRYDWMDLNGGRGWDIRLNKRNNLNGYGGGNTNNNLVNNGGKYRQQPTSNRQRPMENLKQIQKDTQRLENQQQQALRQKKSIQNVNENMSERRRSEELKAYYLSNSTNNSLSMSPNNEGYQSFENKNKMRYSRMVNDQQYGSIPNNTRYKGQLLPKNKQNGLIYEEEQDLEAGLLQDYEEDGYENGETVGNKIKKVFCCCTIM</sequence>
<accession>A0A1L0B4C6</accession>
<dbReference type="GO" id="GO:0000329">
    <property type="term" value="C:fungal-type vacuole membrane"/>
    <property type="evidence" value="ECO:0007669"/>
    <property type="project" value="EnsemblFungi"/>
</dbReference>
<dbReference type="EMBL" id="FQNF01000033">
    <property type="protein sequence ID" value="SGZ39883.1"/>
    <property type="molecule type" value="Genomic_DNA"/>
</dbReference>
<feature type="region of interest" description="Disordered" evidence="5">
    <location>
        <begin position="368"/>
        <end position="435"/>
    </location>
</feature>
<dbReference type="InterPro" id="IPR011009">
    <property type="entry name" value="Kinase-like_dom_sf"/>
</dbReference>
<dbReference type="GO" id="GO:0016192">
    <property type="term" value="P:vesicle-mediated transport"/>
    <property type="evidence" value="ECO:0007669"/>
    <property type="project" value="EnsemblFungi"/>
</dbReference>
<evidence type="ECO:0000313" key="7">
    <source>
        <dbReference type="EMBL" id="SGZ39883.1"/>
    </source>
</evidence>
<dbReference type="InterPro" id="IPR050235">
    <property type="entry name" value="CK1_Ser-Thr_kinase"/>
</dbReference>
<dbReference type="AlphaFoldDB" id="A0A1L0B4C6"/>
<dbReference type="PANTHER" id="PTHR11909">
    <property type="entry name" value="CASEIN KINASE-RELATED"/>
    <property type="match status" value="1"/>
</dbReference>
<dbReference type="Proteomes" id="UP000183365">
    <property type="component" value="Unassembled WGS sequence"/>
</dbReference>
<proteinExistence type="predicted"/>
<dbReference type="PROSITE" id="PS00108">
    <property type="entry name" value="PROTEIN_KINASE_ST"/>
    <property type="match status" value="1"/>
</dbReference>
<evidence type="ECO:0000259" key="6">
    <source>
        <dbReference type="PROSITE" id="PS50011"/>
    </source>
</evidence>
<reference evidence="8" key="1">
    <citation type="submission" date="2016-11" db="EMBL/GenBank/DDBJ databases">
        <authorList>
            <person name="Guldener U."/>
        </authorList>
    </citation>
    <scope>NUCLEOTIDE SEQUENCE [LARGE SCALE GENOMIC DNA]</scope>
</reference>
<evidence type="ECO:0000256" key="1">
    <source>
        <dbReference type="ARBA" id="ARBA00012513"/>
    </source>
</evidence>
<dbReference type="PROSITE" id="PS50011">
    <property type="entry name" value="PROTEIN_KINASE_DOM"/>
    <property type="match status" value="1"/>
</dbReference>
<dbReference type="InterPro" id="IPR000719">
    <property type="entry name" value="Prot_kinase_dom"/>
</dbReference>
<keyword evidence="7" id="KW-0418">Kinase</keyword>
<dbReference type="InterPro" id="IPR017441">
    <property type="entry name" value="Protein_kinase_ATP_BS"/>
</dbReference>
<keyword evidence="2 4" id="KW-0547">Nucleotide-binding</keyword>
<dbReference type="GO" id="GO:0005524">
    <property type="term" value="F:ATP binding"/>
    <property type="evidence" value="ECO:0007669"/>
    <property type="project" value="UniProtKB-UniRule"/>
</dbReference>